<keyword evidence="6 8" id="KW-1133">Transmembrane helix</keyword>
<dbReference type="GO" id="GO:0016763">
    <property type="term" value="F:pentosyltransferase activity"/>
    <property type="evidence" value="ECO:0007669"/>
    <property type="project" value="TreeGrafter"/>
</dbReference>
<evidence type="ECO:0000256" key="8">
    <source>
        <dbReference type="SAM" id="Phobius"/>
    </source>
</evidence>
<dbReference type="AlphaFoldDB" id="A0A2P2ED28"/>
<feature type="transmembrane region" description="Helical" evidence="8">
    <location>
        <begin position="263"/>
        <end position="283"/>
    </location>
</feature>
<keyword evidence="3" id="KW-0328">Glycosyltransferase</keyword>
<reference evidence="10 11" key="1">
    <citation type="journal article" date="2018" name="Genome Announc.">
        <title>Draft Genome Sequence of "Candidatus Phycosocius bacilliformis," an Alphaproteobacterial Ectosymbiont of the Hydrocarbon-Producing Green Alga Botryococcus braunii.</title>
        <authorList>
            <person name="Tanabe Y."/>
            <person name="Yamaguchi H."/>
            <person name="Watanabe M.M."/>
        </authorList>
    </citation>
    <scope>NUCLEOTIDE SEQUENCE [LARGE SCALE GENOMIC DNA]</scope>
    <source>
        <strain evidence="10 11">BOTRYCO-2</strain>
    </source>
</reference>
<feature type="transmembrane region" description="Helical" evidence="8">
    <location>
        <begin position="228"/>
        <end position="251"/>
    </location>
</feature>
<feature type="transmembrane region" description="Helical" evidence="8">
    <location>
        <begin position="148"/>
        <end position="175"/>
    </location>
</feature>
<evidence type="ECO:0000256" key="5">
    <source>
        <dbReference type="ARBA" id="ARBA00022692"/>
    </source>
</evidence>
<keyword evidence="7 8" id="KW-0472">Membrane</keyword>
<dbReference type="GO" id="GO:0009103">
    <property type="term" value="P:lipopolysaccharide biosynthetic process"/>
    <property type="evidence" value="ECO:0007669"/>
    <property type="project" value="UniProtKB-ARBA"/>
</dbReference>
<feature type="transmembrane region" description="Helical" evidence="8">
    <location>
        <begin position="187"/>
        <end position="207"/>
    </location>
</feature>
<keyword evidence="2" id="KW-1003">Cell membrane</keyword>
<dbReference type="PANTHER" id="PTHR33908">
    <property type="entry name" value="MANNOSYLTRANSFERASE YKCB-RELATED"/>
    <property type="match status" value="1"/>
</dbReference>
<dbReference type="PANTHER" id="PTHR33908:SF11">
    <property type="entry name" value="MEMBRANE PROTEIN"/>
    <property type="match status" value="1"/>
</dbReference>
<sequence>MIAIVIAVVNTLPGLRTPLWLDETYTGTISMSRDIPALINWCLHELSGPVYYAIMWLWTKIFGVSDLALRIPSLIFWVLSIAVILKWRNQDADVRYLWAIALLLWFPLSFHGSEARPYPLLILFGTLQTIVFMRLIDEGGLKWATRWSIVTAAICLTHFHAIIISGIQGLIYLVIRHRDLKSTWPAIGLFIPVLVWLWFHLPFLIAFSNPDIAWYQPIEITRFLDLGFWHGTWGNPGSTILLFAMIAWFIWHAVTGREGCTGFHWAVLSAIFATMIVLATALVKPSFAPRYLVPFVPALLLGIATMLAGIRARSYMLFLASAVTLVALGALDIRGRVGAFDFRHGYSLEAASKWLAKNNVSRLAFYWDSETAALSQPWQLGQVGSFFLRRDGWTGPVSVPAYVKSPDIVALALRDLSPQAGDGILFLNVAEPMGTRHPLMKDSVAGGLHCKDFGLGSPAIIACVRSHRSD</sequence>
<proteinExistence type="predicted"/>
<evidence type="ECO:0000313" key="10">
    <source>
        <dbReference type="EMBL" id="GBF58972.1"/>
    </source>
</evidence>
<comment type="subcellular location">
    <subcellularLocation>
        <location evidence="1">Cell membrane</location>
        <topology evidence="1">Multi-pass membrane protein</topology>
    </subcellularLocation>
</comment>
<feature type="transmembrane region" description="Helical" evidence="8">
    <location>
        <begin position="94"/>
        <end position="112"/>
    </location>
</feature>
<evidence type="ECO:0000256" key="6">
    <source>
        <dbReference type="ARBA" id="ARBA00022989"/>
    </source>
</evidence>
<name>A0A2P2ED28_9PROT</name>
<evidence type="ECO:0000259" key="9">
    <source>
        <dbReference type="Pfam" id="PF13231"/>
    </source>
</evidence>
<evidence type="ECO:0000256" key="3">
    <source>
        <dbReference type="ARBA" id="ARBA00022676"/>
    </source>
</evidence>
<dbReference type="Proteomes" id="UP000245086">
    <property type="component" value="Unassembled WGS sequence"/>
</dbReference>
<dbReference type="EMBL" id="BFBR01000009">
    <property type="protein sequence ID" value="GBF58972.1"/>
    <property type="molecule type" value="Genomic_DNA"/>
</dbReference>
<evidence type="ECO:0000256" key="4">
    <source>
        <dbReference type="ARBA" id="ARBA00022679"/>
    </source>
</evidence>
<evidence type="ECO:0000256" key="1">
    <source>
        <dbReference type="ARBA" id="ARBA00004651"/>
    </source>
</evidence>
<feature type="domain" description="Glycosyltransferase RgtA/B/C/D-like" evidence="9">
    <location>
        <begin position="48"/>
        <end position="195"/>
    </location>
</feature>
<evidence type="ECO:0000256" key="7">
    <source>
        <dbReference type="ARBA" id="ARBA00023136"/>
    </source>
</evidence>
<dbReference type="RefSeq" id="WP_108985833.1">
    <property type="nucleotide sequence ID" value="NZ_BFBR01000009.1"/>
</dbReference>
<feature type="transmembrane region" description="Helical" evidence="8">
    <location>
        <begin position="290"/>
        <end position="309"/>
    </location>
</feature>
<feature type="transmembrane region" description="Helical" evidence="8">
    <location>
        <begin position="67"/>
        <end position="87"/>
    </location>
</feature>
<dbReference type="InterPro" id="IPR038731">
    <property type="entry name" value="RgtA/B/C-like"/>
</dbReference>
<keyword evidence="11" id="KW-1185">Reference proteome</keyword>
<accession>A0A2P2ED28</accession>
<dbReference type="OrthoDB" id="559425at2"/>
<organism evidence="10 11">
    <name type="scientific">Candidatus Phycosocius bacilliformis</name>
    <dbReference type="NCBI Taxonomy" id="1445552"/>
    <lineage>
        <taxon>Bacteria</taxon>
        <taxon>Pseudomonadati</taxon>
        <taxon>Pseudomonadota</taxon>
        <taxon>Alphaproteobacteria</taxon>
        <taxon>Caulobacterales</taxon>
        <taxon>Caulobacterales incertae sedis</taxon>
        <taxon>Candidatus Phycosocius</taxon>
    </lineage>
</organism>
<dbReference type="InterPro" id="IPR050297">
    <property type="entry name" value="LipidA_mod_glycosyltrf_83"/>
</dbReference>
<comment type="caution">
    <text evidence="10">The sequence shown here is derived from an EMBL/GenBank/DDBJ whole genome shotgun (WGS) entry which is preliminary data.</text>
</comment>
<protein>
    <recommendedName>
        <fullName evidence="9">Glycosyltransferase RgtA/B/C/D-like domain-containing protein</fullName>
    </recommendedName>
</protein>
<dbReference type="GO" id="GO:0005886">
    <property type="term" value="C:plasma membrane"/>
    <property type="evidence" value="ECO:0007669"/>
    <property type="project" value="UniProtKB-SubCell"/>
</dbReference>
<keyword evidence="5 8" id="KW-0812">Transmembrane</keyword>
<keyword evidence="4" id="KW-0808">Transferase</keyword>
<feature type="transmembrane region" description="Helical" evidence="8">
    <location>
        <begin position="315"/>
        <end position="333"/>
    </location>
</feature>
<gene>
    <name evidence="10" type="ORF">PbB2_02663</name>
</gene>
<evidence type="ECO:0000313" key="11">
    <source>
        <dbReference type="Proteomes" id="UP000245086"/>
    </source>
</evidence>
<evidence type="ECO:0000256" key="2">
    <source>
        <dbReference type="ARBA" id="ARBA00022475"/>
    </source>
</evidence>
<dbReference type="Pfam" id="PF13231">
    <property type="entry name" value="PMT_2"/>
    <property type="match status" value="1"/>
</dbReference>